<accession>A0ABY4NAH3</accession>
<feature type="compositionally biased region" description="Low complexity" evidence="6">
    <location>
        <begin position="928"/>
        <end position="939"/>
    </location>
</feature>
<dbReference type="RefSeq" id="WP_249480198.1">
    <property type="nucleotide sequence ID" value="NZ_CP097218.1"/>
</dbReference>
<comment type="subcellular location">
    <subcellularLocation>
        <location evidence="1">Cell membrane</location>
        <topology evidence="1">Multi-pass membrane protein</topology>
    </subcellularLocation>
</comment>
<evidence type="ECO:0000256" key="5">
    <source>
        <dbReference type="ARBA" id="ARBA00023136"/>
    </source>
</evidence>
<feature type="domain" description="Membrane transport protein MMPL" evidence="8">
    <location>
        <begin position="47"/>
        <end position="344"/>
    </location>
</feature>
<dbReference type="Gene3D" id="1.20.1640.10">
    <property type="entry name" value="Multidrug efflux transporter AcrB transmembrane domain"/>
    <property type="match status" value="2"/>
</dbReference>
<feature type="transmembrane region" description="Helical" evidence="7">
    <location>
        <begin position="687"/>
        <end position="712"/>
    </location>
</feature>
<dbReference type="EMBL" id="CP097218">
    <property type="protein sequence ID" value="UQN30787.1"/>
    <property type="molecule type" value="Genomic_DNA"/>
</dbReference>
<keyword evidence="4 7" id="KW-1133">Transmembrane helix</keyword>
<evidence type="ECO:0000256" key="7">
    <source>
        <dbReference type="SAM" id="Phobius"/>
    </source>
</evidence>
<feature type="transmembrane region" description="Helical" evidence="7">
    <location>
        <begin position="174"/>
        <end position="193"/>
    </location>
</feature>
<dbReference type="PANTHER" id="PTHR33406">
    <property type="entry name" value="MEMBRANE PROTEIN MJ1562-RELATED"/>
    <property type="match status" value="1"/>
</dbReference>
<feature type="region of interest" description="Disordered" evidence="6">
    <location>
        <begin position="344"/>
        <end position="371"/>
    </location>
</feature>
<gene>
    <name evidence="9" type="ORF">M4486_05660</name>
</gene>
<evidence type="ECO:0000256" key="1">
    <source>
        <dbReference type="ARBA" id="ARBA00004651"/>
    </source>
</evidence>
<feature type="transmembrane region" description="Helical" evidence="7">
    <location>
        <begin position="543"/>
        <end position="563"/>
    </location>
</feature>
<dbReference type="PANTHER" id="PTHR33406:SF13">
    <property type="entry name" value="MEMBRANE PROTEIN YDFJ"/>
    <property type="match status" value="1"/>
</dbReference>
<evidence type="ECO:0000256" key="2">
    <source>
        <dbReference type="ARBA" id="ARBA00022475"/>
    </source>
</evidence>
<dbReference type="InterPro" id="IPR004869">
    <property type="entry name" value="MMPL_dom"/>
</dbReference>
<feature type="transmembrane region" description="Helical" evidence="7">
    <location>
        <begin position="575"/>
        <end position="596"/>
    </location>
</feature>
<evidence type="ECO:0000256" key="6">
    <source>
        <dbReference type="SAM" id="MobiDB-lite"/>
    </source>
</evidence>
<feature type="region of interest" description="Disordered" evidence="6">
    <location>
        <begin position="925"/>
        <end position="950"/>
    </location>
</feature>
<feature type="transmembrane region" description="Helical" evidence="7">
    <location>
        <begin position="271"/>
        <end position="294"/>
    </location>
</feature>
<feature type="transmembrane region" description="Helical" evidence="7">
    <location>
        <begin position="653"/>
        <end position="675"/>
    </location>
</feature>
<feature type="transmembrane region" description="Helical" evidence="7">
    <location>
        <begin position="381"/>
        <end position="404"/>
    </location>
</feature>
<dbReference type="Proteomes" id="UP001055868">
    <property type="component" value="Chromosome"/>
</dbReference>
<organism evidence="9 10">
    <name type="scientific">Brachybacterium kimchii</name>
    <dbReference type="NCBI Taxonomy" id="2942909"/>
    <lineage>
        <taxon>Bacteria</taxon>
        <taxon>Bacillati</taxon>
        <taxon>Actinomycetota</taxon>
        <taxon>Actinomycetes</taxon>
        <taxon>Micrococcales</taxon>
        <taxon>Dermabacteraceae</taxon>
        <taxon>Brachybacterium</taxon>
    </lineage>
</organism>
<feature type="transmembrane region" description="Helical" evidence="7">
    <location>
        <begin position="300"/>
        <end position="330"/>
    </location>
</feature>
<name>A0ABY4NAH3_9MICO</name>
<feature type="domain" description="Membrane transport protein MMPL" evidence="8">
    <location>
        <begin position="485"/>
        <end position="720"/>
    </location>
</feature>
<evidence type="ECO:0000313" key="10">
    <source>
        <dbReference type="Proteomes" id="UP001055868"/>
    </source>
</evidence>
<dbReference type="InterPro" id="IPR050545">
    <property type="entry name" value="Mycobact_MmpL"/>
</dbReference>
<feature type="transmembrane region" description="Helical" evidence="7">
    <location>
        <begin position="608"/>
        <end position="632"/>
    </location>
</feature>
<evidence type="ECO:0000256" key="3">
    <source>
        <dbReference type="ARBA" id="ARBA00022692"/>
    </source>
</evidence>
<dbReference type="Pfam" id="PF03176">
    <property type="entry name" value="MMPL"/>
    <property type="match status" value="2"/>
</dbReference>
<evidence type="ECO:0000313" key="9">
    <source>
        <dbReference type="EMBL" id="UQN30787.1"/>
    </source>
</evidence>
<protein>
    <submittedName>
        <fullName evidence="9">MMPL family transporter</fullName>
    </submittedName>
</protein>
<keyword evidence="2" id="KW-1003">Cell membrane</keyword>
<reference evidence="9" key="1">
    <citation type="submission" date="2022-05" db="EMBL/GenBank/DDBJ databases">
        <title>Genomic analysis of Brachybacterium sp. CBA3104.</title>
        <authorList>
            <person name="Roh S.W."/>
            <person name="Kim Y.B."/>
            <person name="Kim Y."/>
        </authorList>
    </citation>
    <scope>NUCLEOTIDE SEQUENCE</scope>
    <source>
        <strain evidence="9">CBA3104</strain>
    </source>
</reference>
<sequence>MSSTLYRLGRAMAHARWKAVGVWALLLVVLGGLAVGLGGSFSSQFEIPGTQGQEGLDELADRFPQMSGTSGQLVFLSEDGTSIDDHEAQIDRVMDKAADVDGVEAAPSPFDENSPGTRNDGDTAIIGTVQLSGSPGGFADGALEKLQKISDDGNSGGLRVELGGQILQSSDIPMGSSEIIGLLAALIILAVTFRSVVPAFVPIVSAVVGVGVSMLAVMALSAGMEIPSVTISLGAMLGLAVGIDYALFILSRHRGQLKRGMDVVESIGEAIATSGSAVIFAGLTVVIALVGLFVTRIPFLTIMGIAAAATVALSVVVALTLLPAIMGLLGENLRPRRVRRLMAENGGALPEPEQPEEGEEGKGEGKGSAAKRAGGSRWVRIVTKVPALTIILVILVVGSLAIPIKDLRLGLPDLGTEKPDTQARQTYDLVADEFGAGYNGPLLVTADIINSDDPLGVVDDLKKRIGDLPDVEEIQLATPNEGADMAVVVVIPEGSQTDESTSDLVRTLRSDSSTWEKDLDISDVRVTGQTAVAIDITDRLSEALLPFAVFVVGLSLILLMVVFRSIWVPIKASLGYLLSVGAAFGVVSMVFEYGWGNEALDIHVVGPVIAFMPIMCMGVLFGLAMDYEVFLVSRMREEYVRTGDAHGAIERGFSASAPVVIAAALIMFSVFASFVPGGAYMLQPIAVALAVGVLVDAFVVRMTLVPAVLALLGRYAWWLPKWLERLLPVVDTEGEGLGAVLEHRRWTEEHGDMALRMEDTIVPLVGEPGVLGPLTGAVDPGALLVARSADDAARETFLDLVSGRIAPTSGVFAVHDRLSPADTGAIQARVHRIGPGEDVAGRIAQISPRRAAREIVVIDLVTDLAHASVITQGRAVRTLEELMRQGVAVVTGSRVDLGLETSQPEQTVVDALEDPSRHVALRVHRSASRTSVSATSSHSDSTPVVEGAHA</sequence>
<evidence type="ECO:0000259" key="8">
    <source>
        <dbReference type="Pfam" id="PF03176"/>
    </source>
</evidence>
<proteinExistence type="predicted"/>
<keyword evidence="5 7" id="KW-0472">Membrane</keyword>
<feature type="transmembrane region" description="Helical" evidence="7">
    <location>
        <begin position="229"/>
        <end position="250"/>
    </location>
</feature>
<feature type="transmembrane region" description="Helical" evidence="7">
    <location>
        <begin position="200"/>
        <end position="223"/>
    </location>
</feature>
<keyword evidence="3 7" id="KW-0812">Transmembrane</keyword>
<evidence type="ECO:0000256" key="4">
    <source>
        <dbReference type="ARBA" id="ARBA00022989"/>
    </source>
</evidence>
<dbReference type="SUPFAM" id="SSF82866">
    <property type="entry name" value="Multidrug efflux transporter AcrB transmembrane domain"/>
    <property type="match status" value="2"/>
</dbReference>
<keyword evidence="10" id="KW-1185">Reference proteome</keyword>